<evidence type="ECO:0008006" key="5">
    <source>
        <dbReference type="Google" id="ProtNLM"/>
    </source>
</evidence>
<dbReference type="PANTHER" id="PTHR35399:SF4">
    <property type="entry name" value="MEMBRANE PROTEIN"/>
    <property type="match status" value="1"/>
</dbReference>
<dbReference type="InterPro" id="IPR008557">
    <property type="entry name" value="PhoX"/>
</dbReference>
<protein>
    <recommendedName>
        <fullName evidence="5">Phosphatase</fullName>
    </recommendedName>
</protein>
<evidence type="ECO:0000256" key="2">
    <source>
        <dbReference type="SAM" id="SignalP"/>
    </source>
</evidence>
<name>A0A0S4QPS3_9ACTN</name>
<feature type="compositionally biased region" description="Gly residues" evidence="1">
    <location>
        <begin position="43"/>
        <end position="53"/>
    </location>
</feature>
<evidence type="ECO:0000256" key="1">
    <source>
        <dbReference type="SAM" id="MobiDB-lite"/>
    </source>
</evidence>
<feature type="compositionally biased region" description="Low complexity" evidence="1">
    <location>
        <begin position="32"/>
        <end position="42"/>
    </location>
</feature>
<dbReference type="Proteomes" id="UP000198802">
    <property type="component" value="Unassembled WGS sequence"/>
</dbReference>
<proteinExistence type="predicted"/>
<keyword evidence="4" id="KW-1185">Reference proteome</keyword>
<organism evidence="3 4">
    <name type="scientific">Parafrankia irregularis</name>
    <dbReference type="NCBI Taxonomy" id="795642"/>
    <lineage>
        <taxon>Bacteria</taxon>
        <taxon>Bacillati</taxon>
        <taxon>Actinomycetota</taxon>
        <taxon>Actinomycetes</taxon>
        <taxon>Frankiales</taxon>
        <taxon>Frankiaceae</taxon>
        <taxon>Parafrankia</taxon>
    </lineage>
</organism>
<keyword evidence="2" id="KW-0732">Signal</keyword>
<dbReference type="SUPFAM" id="SSF63829">
    <property type="entry name" value="Calcium-dependent phosphotriesterase"/>
    <property type="match status" value="1"/>
</dbReference>
<evidence type="ECO:0000313" key="4">
    <source>
        <dbReference type="Proteomes" id="UP000198802"/>
    </source>
</evidence>
<feature type="chain" id="PRO_5006626393" description="Phosphatase" evidence="2">
    <location>
        <begin position="29"/>
        <end position="483"/>
    </location>
</feature>
<dbReference type="PROSITE" id="PS51318">
    <property type="entry name" value="TAT"/>
    <property type="match status" value="1"/>
</dbReference>
<reference evidence="4" key="1">
    <citation type="submission" date="2015-11" db="EMBL/GenBank/DDBJ databases">
        <authorList>
            <person name="Varghese N."/>
        </authorList>
    </citation>
    <scope>NUCLEOTIDE SEQUENCE [LARGE SCALE GENOMIC DNA]</scope>
    <source>
        <strain evidence="4">DSM 45899</strain>
    </source>
</reference>
<dbReference type="AlphaFoldDB" id="A0A0S4QPS3"/>
<evidence type="ECO:0000313" key="3">
    <source>
        <dbReference type="EMBL" id="CUU57054.1"/>
    </source>
</evidence>
<feature type="region of interest" description="Disordered" evidence="1">
    <location>
        <begin position="32"/>
        <end position="53"/>
    </location>
</feature>
<gene>
    <name evidence="3" type="ORF">Ga0074812_11069</name>
</gene>
<sequence length="483" mass="49919">MATTRRQLITATGLGLLGAGLAPGLGQAAWAGGTSGSSSSAGAGSGTASGGTGSGAGGFGALRKAGPELALPPGFSYRSFGAAGSRMSDGLATPLAHDGQALFATAGRDTVVLLRNHEIDTDLPGITRRSIGRKAAYDRAAPAGVTSSRYDLAAGRLRESFLVLNGTLVNCNGSPTPWGSWLSCEETVDGIDAGYEKPHGYVFEVPANARGPVDPVPLRAMGRFEHECAPVDPATGIVYLTEDNGDPGDGLYRFLPARPGKLAAGGRLQMLAVRGEPTYDTETGQRVGQKLPVTWVDIANPDPSDAELFPGSVYSQGRARGGARFIGLEGAEWAGGALTFVASESGDAGQGQVWRYQPTGRDTGVLTLLYESRSAGVLNQPDGVTVGPHGGVLMTEDGDGEDEDGGDNYLRLLTASGRIVDVAKVIAPLDLHYWEAEDFPEPGAIGASELAGPRFTADGRHLFVNLQYPGLTLVITGPWGALV</sequence>
<feature type="signal peptide" evidence="2">
    <location>
        <begin position="1"/>
        <end position="28"/>
    </location>
</feature>
<accession>A0A0S4QPS3</accession>
<dbReference type="InterPro" id="IPR006311">
    <property type="entry name" value="TAT_signal"/>
</dbReference>
<dbReference type="Pfam" id="PF05787">
    <property type="entry name" value="PhoX"/>
    <property type="match status" value="1"/>
</dbReference>
<dbReference type="RefSeq" id="WP_091278051.1">
    <property type="nucleotide sequence ID" value="NZ_FAOZ01000010.1"/>
</dbReference>
<dbReference type="PANTHER" id="PTHR35399">
    <property type="entry name" value="SLR8030 PROTEIN"/>
    <property type="match status" value="1"/>
</dbReference>
<dbReference type="EMBL" id="FAOZ01000010">
    <property type="protein sequence ID" value="CUU57054.1"/>
    <property type="molecule type" value="Genomic_DNA"/>
</dbReference>